<dbReference type="PANTHER" id="PTHR11019">
    <property type="entry name" value="HTH-TYPE TRANSCRIPTIONAL REGULATOR NIMR"/>
    <property type="match status" value="1"/>
</dbReference>
<dbReference type="SUPFAM" id="SSF51182">
    <property type="entry name" value="RmlC-like cupins"/>
    <property type="match status" value="1"/>
</dbReference>
<evidence type="ECO:0000256" key="2">
    <source>
        <dbReference type="ARBA" id="ARBA00023163"/>
    </source>
</evidence>
<organism evidence="5 6">
    <name type="scientific">Gordonia caeni</name>
    <dbReference type="NCBI Taxonomy" id="1007097"/>
    <lineage>
        <taxon>Bacteria</taxon>
        <taxon>Bacillati</taxon>
        <taxon>Actinomycetota</taxon>
        <taxon>Actinomycetes</taxon>
        <taxon>Mycobacteriales</taxon>
        <taxon>Gordoniaceae</taxon>
        <taxon>Gordonia</taxon>
    </lineage>
</organism>
<feature type="compositionally biased region" description="Basic and acidic residues" evidence="3">
    <location>
        <begin position="174"/>
        <end position="189"/>
    </location>
</feature>
<feature type="domain" description="HTH araC/xylS-type" evidence="4">
    <location>
        <begin position="80"/>
        <end position="177"/>
    </location>
</feature>
<dbReference type="SMART" id="SM00342">
    <property type="entry name" value="HTH_ARAC"/>
    <property type="match status" value="2"/>
</dbReference>
<dbReference type="Gene3D" id="1.10.10.60">
    <property type="entry name" value="Homeodomain-like"/>
    <property type="match status" value="2"/>
</dbReference>
<feature type="domain" description="HTH araC/xylS-type" evidence="4">
    <location>
        <begin position="317"/>
        <end position="419"/>
    </location>
</feature>
<keyword evidence="6" id="KW-1185">Reference proteome</keyword>
<keyword evidence="2" id="KW-0804">Transcription</keyword>
<feature type="region of interest" description="Disordered" evidence="3">
    <location>
        <begin position="168"/>
        <end position="195"/>
    </location>
</feature>
<dbReference type="InterPro" id="IPR009057">
    <property type="entry name" value="Homeodomain-like_sf"/>
</dbReference>
<gene>
    <name evidence="5" type="ORF">GCM10022231_30860</name>
</gene>
<protein>
    <submittedName>
        <fullName evidence="5">AraC family transcriptional regulator</fullName>
    </submittedName>
</protein>
<name>A0ABP7PLJ0_9ACTN</name>
<proteinExistence type="predicted"/>
<sequence length="422" mass="44500">MALDDGAVVVPIGGIDPDGVTTPRVIDVPEAWNGWLLYAYGESLGYLDRTPAASVIEARLRESGRGPAAMPPMPVCPAAVEVARRVLTDVAGFSSLPEEAARAGWSVRTLQRRFRAETGLSVTEWVRRARLGVAADLLAAGRDPEWVAHRVGYQTASGFSRVFSARTGVTPGRWRPEGSDGGGHGHGDEPAPPLPAQRTWTRVNGAAVAVWVARGQATVTVGERCHHLRAGHALVLPAGVPNRIRTGAESLVIPVGFRPGGGGVGATVRPADFGPEEQWRLLEASVACYTGLPVRGAADGVDLVLSGAQWEPASADDRLLADLANALAWGDDPQDRALGQWAAAFGVSESRIRRAVREATGMGFAHWQRLARMSSARSRLLHGGSVGKVARDLGYAHVSGFSRAFCAVHGAPPGRCTARKAG</sequence>
<dbReference type="InterPro" id="IPR011051">
    <property type="entry name" value="RmlC_Cupin_sf"/>
</dbReference>
<evidence type="ECO:0000313" key="5">
    <source>
        <dbReference type="EMBL" id="GAA3967673.1"/>
    </source>
</evidence>
<dbReference type="PANTHER" id="PTHR11019:SF199">
    <property type="entry name" value="HTH-TYPE TRANSCRIPTIONAL REGULATOR NIMR"/>
    <property type="match status" value="1"/>
</dbReference>
<evidence type="ECO:0000313" key="6">
    <source>
        <dbReference type="Proteomes" id="UP001418444"/>
    </source>
</evidence>
<dbReference type="InterPro" id="IPR014710">
    <property type="entry name" value="RmlC-like_jellyroll"/>
</dbReference>
<accession>A0ABP7PLJ0</accession>
<evidence type="ECO:0000256" key="1">
    <source>
        <dbReference type="ARBA" id="ARBA00023015"/>
    </source>
</evidence>
<dbReference type="Gene3D" id="2.60.120.10">
    <property type="entry name" value="Jelly Rolls"/>
    <property type="match status" value="1"/>
</dbReference>
<dbReference type="Pfam" id="PF12833">
    <property type="entry name" value="HTH_18"/>
    <property type="match status" value="2"/>
</dbReference>
<evidence type="ECO:0000259" key="4">
    <source>
        <dbReference type="PROSITE" id="PS01124"/>
    </source>
</evidence>
<evidence type="ECO:0000256" key="3">
    <source>
        <dbReference type="SAM" id="MobiDB-lite"/>
    </source>
</evidence>
<dbReference type="InterPro" id="IPR018060">
    <property type="entry name" value="HTH_AraC"/>
</dbReference>
<keyword evidence="1" id="KW-0805">Transcription regulation</keyword>
<dbReference type="EMBL" id="BAAAZW010000009">
    <property type="protein sequence ID" value="GAA3967673.1"/>
    <property type="molecule type" value="Genomic_DNA"/>
</dbReference>
<reference evidence="6" key="1">
    <citation type="journal article" date="2019" name="Int. J. Syst. Evol. Microbiol.">
        <title>The Global Catalogue of Microorganisms (GCM) 10K type strain sequencing project: providing services to taxonomists for standard genome sequencing and annotation.</title>
        <authorList>
            <consortium name="The Broad Institute Genomics Platform"/>
            <consortium name="The Broad Institute Genome Sequencing Center for Infectious Disease"/>
            <person name="Wu L."/>
            <person name="Ma J."/>
        </authorList>
    </citation>
    <scope>NUCLEOTIDE SEQUENCE [LARGE SCALE GENOMIC DNA]</scope>
    <source>
        <strain evidence="6">JCM 16923</strain>
    </source>
</reference>
<dbReference type="PROSITE" id="PS01124">
    <property type="entry name" value="HTH_ARAC_FAMILY_2"/>
    <property type="match status" value="2"/>
</dbReference>
<dbReference type="SUPFAM" id="SSF46689">
    <property type="entry name" value="Homeodomain-like"/>
    <property type="match status" value="2"/>
</dbReference>
<dbReference type="Proteomes" id="UP001418444">
    <property type="component" value="Unassembled WGS sequence"/>
</dbReference>
<comment type="caution">
    <text evidence="5">The sequence shown here is derived from an EMBL/GenBank/DDBJ whole genome shotgun (WGS) entry which is preliminary data.</text>
</comment>
<dbReference type="RefSeq" id="WP_344785360.1">
    <property type="nucleotide sequence ID" value="NZ_BAAAZW010000009.1"/>
</dbReference>